<keyword evidence="4 6" id="KW-1133">Transmembrane helix</keyword>
<organism evidence="8 9">
    <name type="scientific">Kluyvera ascorbata</name>
    <dbReference type="NCBI Taxonomy" id="51288"/>
    <lineage>
        <taxon>Bacteria</taxon>
        <taxon>Pseudomonadati</taxon>
        <taxon>Pseudomonadota</taxon>
        <taxon>Gammaproteobacteria</taxon>
        <taxon>Enterobacterales</taxon>
        <taxon>Enterobacteriaceae</taxon>
        <taxon>Kluyvera</taxon>
    </lineage>
</organism>
<dbReference type="AlphaFoldDB" id="A0AB35X3K6"/>
<accession>A0AB35X3K6</accession>
<feature type="transmembrane region" description="Helical" evidence="6">
    <location>
        <begin position="143"/>
        <end position="165"/>
    </location>
</feature>
<feature type="transmembrane region" description="Helical" evidence="6">
    <location>
        <begin position="171"/>
        <end position="193"/>
    </location>
</feature>
<dbReference type="Gene3D" id="1.20.1250.20">
    <property type="entry name" value="MFS general substrate transporter like domains"/>
    <property type="match status" value="1"/>
</dbReference>
<dbReference type="InterPro" id="IPR036259">
    <property type="entry name" value="MFS_trans_sf"/>
</dbReference>
<feature type="transmembrane region" description="Helical" evidence="6">
    <location>
        <begin position="85"/>
        <end position="109"/>
    </location>
</feature>
<dbReference type="GO" id="GO:0005886">
    <property type="term" value="C:plasma membrane"/>
    <property type="evidence" value="ECO:0007669"/>
    <property type="project" value="UniProtKB-SubCell"/>
</dbReference>
<name>A0AB35X3K6_9ENTR</name>
<feature type="transmembrane region" description="Helical" evidence="6">
    <location>
        <begin position="367"/>
        <end position="389"/>
    </location>
</feature>
<proteinExistence type="predicted"/>
<keyword evidence="9" id="KW-1185">Reference proteome</keyword>
<keyword evidence="3 6" id="KW-0812">Transmembrane</keyword>
<dbReference type="EMBL" id="JAZKKV010000001">
    <property type="protein sequence ID" value="MEE9654154.1"/>
    <property type="molecule type" value="Genomic_DNA"/>
</dbReference>
<feature type="transmembrane region" description="Helical" evidence="6">
    <location>
        <begin position="115"/>
        <end position="136"/>
    </location>
</feature>
<dbReference type="GO" id="GO:0022857">
    <property type="term" value="F:transmembrane transporter activity"/>
    <property type="evidence" value="ECO:0007669"/>
    <property type="project" value="InterPro"/>
</dbReference>
<evidence type="ECO:0000256" key="6">
    <source>
        <dbReference type="SAM" id="Phobius"/>
    </source>
</evidence>
<gene>
    <name evidence="8" type="ORF">V4836_08275</name>
</gene>
<dbReference type="InterPro" id="IPR011701">
    <property type="entry name" value="MFS"/>
</dbReference>
<comment type="subcellular location">
    <subcellularLocation>
        <location evidence="1">Cell membrane</location>
        <topology evidence="1">Multi-pass membrane protein</topology>
    </subcellularLocation>
</comment>
<dbReference type="PROSITE" id="PS50850">
    <property type="entry name" value="MFS"/>
    <property type="match status" value="1"/>
</dbReference>
<feature type="transmembrane region" description="Helical" evidence="6">
    <location>
        <begin position="279"/>
        <end position="300"/>
    </location>
</feature>
<dbReference type="PANTHER" id="PTHR43124:SF5">
    <property type="entry name" value="PURINE RIBONUCLEOSIDE EFFLUX PUMP NEPI"/>
    <property type="match status" value="1"/>
</dbReference>
<evidence type="ECO:0000313" key="9">
    <source>
        <dbReference type="Proteomes" id="UP001331691"/>
    </source>
</evidence>
<feature type="transmembrane region" description="Helical" evidence="6">
    <location>
        <begin position="306"/>
        <end position="329"/>
    </location>
</feature>
<evidence type="ECO:0000256" key="1">
    <source>
        <dbReference type="ARBA" id="ARBA00004651"/>
    </source>
</evidence>
<dbReference type="PANTHER" id="PTHR43124">
    <property type="entry name" value="PURINE EFFLUX PUMP PBUE"/>
    <property type="match status" value="1"/>
</dbReference>
<feature type="transmembrane region" description="Helical" evidence="6">
    <location>
        <begin position="341"/>
        <end position="361"/>
    </location>
</feature>
<feature type="transmembrane region" description="Helical" evidence="6">
    <location>
        <begin position="214"/>
        <end position="239"/>
    </location>
</feature>
<evidence type="ECO:0000256" key="5">
    <source>
        <dbReference type="ARBA" id="ARBA00023136"/>
    </source>
</evidence>
<dbReference type="CDD" id="cd17324">
    <property type="entry name" value="MFS_NepI_like"/>
    <property type="match status" value="1"/>
</dbReference>
<sequence length="400" mass="41915">MASIINETANHKVTTCWSGVMAMTLCAFALVTSEFMPVSLLTPLARSLAVTEGMAGQGITIAGIMAVITSLLITSIAGNLNRKTLLLSLTLIMAASGIVVALATGFMTFMAGRALTGIAIGGFWSMSAACAIRLVPPEKVPRALAIFNGGNALAAVVAAPIGSFLGSLIGWRWTFFSLAPVACCALFWMWISLPSMPAVSGRKSIASMLSLMRYTRIASGIFAAAAFFMGQFALFTYVRPFLENVTGMTDSLLSLTLLAMGITGFAGTILIGPFLHRSLYITLVTIPLLMAATATGMAMFGSDILFVFFALTLWGLVATAAPAGWWTWVARTFPDDAETGGGLMVAIVNLAIAIGSVTGGLTFDHSGYRATFLCSAVLLMFAALLAFIAGRQACDKPSNT</sequence>
<keyword evidence="5 6" id="KW-0472">Membrane</keyword>
<comment type="caution">
    <text evidence="8">The sequence shown here is derived from an EMBL/GenBank/DDBJ whole genome shotgun (WGS) entry which is preliminary data.</text>
</comment>
<dbReference type="Proteomes" id="UP001331691">
    <property type="component" value="Unassembled WGS sequence"/>
</dbReference>
<protein>
    <submittedName>
        <fullName evidence="8">MFS transporter</fullName>
    </submittedName>
</protein>
<evidence type="ECO:0000256" key="2">
    <source>
        <dbReference type="ARBA" id="ARBA00022475"/>
    </source>
</evidence>
<dbReference type="Pfam" id="PF07690">
    <property type="entry name" value="MFS_1"/>
    <property type="match status" value="1"/>
</dbReference>
<feature type="transmembrane region" description="Helical" evidence="6">
    <location>
        <begin position="54"/>
        <end position="73"/>
    </location>
</feature>
<evidence type="ECO:0000259" key="7">
    <source>
        <dbReference type="PROSITE" id="PS50850"/>
    </source>
</evidence>
<evidence type="ECO:0000256" key="3">
    <source>
        <dbReference type="ARBA" id="ARBA00022692"/>
    </source>
</evidence>
<feature type="transmembrane region" description="Helical" evidence="6">
    <location>
        <begin position="20"/>
        <end position="42"/>
    </location>
</feature>
<dbReference type="InterPro" id="IPR020846">
    <property type="entry name" value="MFS_dom"/>
</dbReference>
<evidence type="ECO:0000256" key="4">
    <source>
        <dbReference type="ARBA" id="ARBA00022989"/>
    </source>
</evidence>
<dbReference type="InterPro" id="IPR050189">
    <property type="entry name" value="MFS_Efflux_Transporters"/>
</dbReference>
<feature type="domain" description="Major facilitator superfamily (MFS) profile" evidence="7">
    <location>
        <begin position="19"/>
        <end position="394"/>
    </location>
</feature>
<reference evidence="8 9" key="1">
    <citation type="submission" date="2023-10" db="EMBL/GenBank/DDBJ databases">
        <title>Wastewater isolates of ESBL- and carbapenemase-producing Gram-negative bacteria from New Zealand.</title>
        <authorList>
            <person name="Straub C."/>
            <person name="Weaver L."/>
            <person name="Cornelius A."/>
            <person name="Mcgill E."/>
            <person name="Dyet K."/>
            <person name="White L."/>
            <person name="Pattis I."/>
        </authorList>
    </citation>
    <scope>NUCLEOTIDE SEQUENCE [LARGE SCALE GENOMIC DNA]</scope>
    <source>
        <strain evidence="8 9">ESBL09</strain>
    </source>
</reference>
<evidence type="ECO:0000313" key="8">
    <source>
        <dbReference type="EMBL" id="MEE9654154.1"/>
    </source>
</evidence>
<keyword evidence="2" id="KW-1003">Cell membrane</keyword>
<dbReference type="SUPFAM" id="SSF103473">
    <property type="entry name" value="MFS general substrate transporter"/>
    <property type="match status" value="1"/>
</dbReference>
<dbReference type="RefSeq" id="WP_331388088.1">
    <property type="nucleotide sequence ID" value="NZ_JAZKKV010000001.1"/>
</dbReference>
<feature type="transmembrane region" description="Helical" evidence="6">
    <location>
        <begin position="251"/>
        <end position="272"/>
    </location>
</feature>